<proteinExistence type="predicted"/>
<feature type="compositionally biased region" description="Basic and acidic residues" evidence="1">
    <location>
        <begin position="24"/>
        <end position="35"/>
    </location>
</feature>
<name>A0A2T5G6T5_HYDSH</name>
<evidence type="ECO:0000313" key="2">
    <source>
        <dbReference type="EMBL" id="PTQ51895.1"/>
    </source>
</evidence>
<evidence type="ECO:0000313" key="3">
    <source>
        <dbReference type="Proteomes" id="UP000244180"/>
    </source>
</evidence>
<dbReference type="EMBL" id="PEBV01000033">
    <property type="protein sequence ID" value="PTQ51895.1"/>
    <property type="molecule type" value="Genomic_DNA"/>
</dbReference>
<protein>
    <submittedName>
        <fullName evidence="2">Uncharacterized protein</fullName>
    </submittedName>
</protein>
<dbReference type="Proteomes" id="UP000244180">
    <property type="component" value="Unassembled WGS sequence"/>
</dbReference>
<reference evidence="2 3" key="1">
    <citation type="submission" date="2017-08" db="EMBL/GenBank/DDBJ databases">
        <title>Burning lignite coal seam in the remote Altai Mountains harbors a hydrogen-driven thermophilic microbial community.</title>
        <authorList>
            <person name="Kadnikov V.V."/>
            <person name="Mardanov A.V."/>
            <person name="Ivasenko D."/>
            <person name="Beletsky A.V."/>
            <person name="Karnachuk O.V."/>
            <person name="Ravin N.V."/>
        </authorList>
    </citation>
    <scope>NUCLEOTIDE SEQUENCE [LARGE SCALE GENOMIC DNA]</scope>
    <source>
        <strain evidence="2">AL33</strain>
    </source>
</reference>
<feature type="compositionally biased region" description="Basic and acidic residues" evidence="1">
    <location>
        <begin position="68"/>
        <end position="77"/>
    </location>
</feature>
<feature type="region of interest" description="Disordered" evidence="1">
    <location>
        <begin position="16"/>
        <end position="36"/>
    </location>
</feature>
<dbReference type="AlphaFoldDB" id="A0A2T5G6T5"/>
<gene>
    <name evidence="2" type="ORF">HSCHL_0971</name>
</gene>
<accession>A0A2T5G6T5</accession>
<evidence type="ECO:0000256" key="1">
    <source>
        <dbReference type="SAM" id="MobiDB-lite"/>
    </source>
</evidence>
<comment type="caution">
    <text evidence="2">The sequence shown here is derived from an EMBL/GenBank/DDBJ whole genome shotgun (WGS) entry which is preliminary data.</text>
</comment>
<organism evidence="2 3">
    <name type="scientific">Hydrogenibacillus schlegelii</name>
    <name type="common">Bacillus schlegelii</name>
    <dbReference type="NCBI Taxonomy" id="1484"/>
    <lineage>
        <taxon>Bacteria</taxon>
        <taxon>Bacillati</taxon>
        <taxon>Bacillota</taxon>
        <taxon>Bacilli</taxon>
        <taxon>Bacillales</taxon>
        <taxon>Bacillales Family X. Incertae Sedis</taxon>
        <taxon>Hydrogenibacillus</taxon>
    </lineage>
</organism>
<sequence length="77" mass="8060">MKEAASAAAFLFFGPGPKTGAPVRRTDGARGESPRGKFRRYNNIMRSPARTPGVAVPGAGSFVFSGTESKKTAEGWG</sequence>
<feature type="region of interest" description="Disordered" evidence="1">
    <location>
        <begin position="49"/>
        <end position="77"/>
    </location>
</feature>